<dbReference type="STRING" id="1619100.UT34_C0001G0011"/>
<comment type="caution">
    <text evidence="1">The sequence shown here is derived from an EMBL/GenBank/DDBJ whole genome shotgun (WGS) entry which is preliminary data.</text>
</comment>
<dbReference type="AlphaFoldDB" id="A0A0G0MZD8"/>
<evidence type="ECO:0000313" key="2">
    <source>
        <dbReference type="Proteomes" id="UP000034799"/>
    </source>
</evidence>
<proteinExistence type="predicted"/>
<organism evidence="1 2">
    <name type="scientific">candidate division WS6 bacterium GW2011_GWF2_39_15</name>
    <dbReference type="NCBI Taxonomy" id="1619100"/>
    <lineage>
        <taxon>Bacteria</taxon>
        <taxon>Candidatus Dojkabacteria</taxon>
    </lineage>
</organism>
<accession>A0A0G0MZD8</accession>
<gene>
    <name evidence="1" type="ORF">UT34_C0001G0011</name>
</gene>
<protein>
    <submittedName>
        <fullName evidence="1">Uncharacterized protein</fullName>
    </submittedName>
</protein>
<name>A0A0G0MZD8_9BACT</name>
<evidence type="ECO:0000313" key="1">
    <source>
        <dbReference type="EMBL" id="KKR05971.1"/>
    </source>
</evidence>
<dbReference type="Proteomes" id="UP000034799">
    <property type="component" value="Unassembled WGS sequence"/>
</dbReference>
<sequence length="196" mass="22604">MIVYIMFSVIDGKTPVLLSAPHVYNHYRKNLNGVVKQGELWTDSIVKETVSLSGCNGIIVDKDVDYDPNYDKLENNEYKQKVDKIIKDKKIKYFFDIHGLSDSHCYDFGIFFPFRYLKSQKLAYTLAQELLKGPLRDSIVIVLNMCDDNQETLTEYVAKKKKIPAVQLEIARYIREDDALREALISTLSKVILTLN</sequence>
<dbReference type="EMBL" id="LBWK01000001">
    <property type="protein sequence ID" value="KKR05971.1"/>
    <property type="molecule type" value="Genomic_DNA"/>
</dbReference>
<reference evidence="1 2" key="1">
    <citation type="journal article" date="2015" name="Nature">
        <title>rRNA introns, odd ribosomes, and small enigmatic genomes across a large radiation of phyla.</title>
        <authorList>
            <person name="Brown C.T."/>
            <person name="Hug L.A."/>
            <person name="Thomas B.C."/>
            <person name="Sharon I."/>
            <person name="Castelle C.J."/>
            <person name="Singh A."/>
            <person name="Wilkins M.J."/>
            <person name="Williams K.H."/>
            <person name="Banfield J.F."/>
        </authorList>
    </citation>
    <scope>NUCLEOTIDE SEQUENCE [LARGE SCALE GENOMIC DNA]</scope>
</reference>